<sequence length="113" mass="12119">MGVFSTCWVGVWLDAWEESAFSYGDGAAGGGMVGATCEVPGLDVEGEGEGVCFELGAALPLPRPRPRDDCEDPLPLADIFHPDNNVCTQAISDVIELMLNELWINYSEILADV</sequence>
<dbReference type="EMBL" id="JASCZI010001762">
    <property type="protein sequence ID" value="MED6115442.1"/>
    <property type="molecule type" value="Genomic_DNA"/>
</dbReference>
<protein>
    <submittedName>
        <fullName evidence="1">Uncharacterized protein</fullName>
    </submittedName>
</protein>
<dbReference type="Proteomes" id="UP001341840">
    <property type="component" value="Unassembled WGS sequence"/>
</dbReference>
<comment type="caution">
    <text evidence="1">The sequence shown here is derived from an EMBL/GenBank/DDBJ whole genome shotgun (WGS) entry which is preliminary data.</text>
</comment>
<evidence type="ECO:0000313" key="2">
    <source>
        <dbReference type="Proteomes" id="UP001341840"/>
    </source>
</evidence>
<reference evidence="1 2" key="1">
    <citation type="journal article" date="2023" name="Plants (Basel)">
        <title>Bridging the Gap: Combining Genomics and Transcriptomics Approaches to Understand Stylosanthes scabra, an Orphan Legume from the Brazilian Caatinga.</title>
        <authorList>
            <person name="Ferreira-Neto J.R.C."/>
            <person name="da Silva M.D."/>
            <person name="Binneck E."/>
            <person name="de Melo N.F."/>
            <person name="da Silva R.H."/>
            <person name="de Melo A.L.T.M."/>
            <person name="Pandolfi V."/>
            <person name="Bustamante F.O."/>
            <person name="Brasileiro-Vidal A.C."/>
            <person name="Benko-Iseppon A.M."/>
        </authorList>
    </citation>
    <scope>NUCLEOTIDE SEQUENCE [LARGE SCALE GENOMIC DNA]</scope>
    <source>
        <tissue evidence="1">Leaves</tissue>
    </source>
</reference>
<accession>A0ABU6QTQ9</accession>
<evidence type="ECO:0000313" key="1">
    <source>
        <dbReference type="EMBL" id="MED6115442.1"/>
    </source>
</evidence>
<name>A0ABU6QTQ9_9FABA</name>
<gene>
    <name evidence="1" type="ORF">PIB30_090633</name>
</gene>
<organism evidence="1 2">
    <name type="scientific">Stylosanthes scabra</name>
    <dbReference type="NCBI Taxonomy" id="79078"/>
    <lineage>
        <taxon>Eukaryota</taxon>
        <taxon>Viridiplantae</taxon>
        <taxon>Streptophyta</taxon>
        <taxon>Embryophyta</taxon>
        <taxon>Tracheophyta</taxon>
        <taxon>Spermatophyta</taxon>
        <taxon>Magnoliopsida</taxon>
        <taxon>eudicotyledons</taxon>
        <taxon>Gunneridae</taxon>
        <taxon>Pentapetalae</taxon>
        <taxon>rosids</taxon>
        <taxon>fabids</taxon>
        <taxon>Fabales</taxon>
        <taxon>Fabaceae</taxon>
        <taxon>Papilionoideae</taxon>
        <taxon>50 kb inversion clade</taxon>
        <taxon>dalbergioids sensu lato</taxon>
        <taxon>Dalbergieae</taxon>
        <taxon>Pterocarpus clade</taxon>
        <taxon>Stylosanthes</taxon>
    </lineage>
</organism>
<keyword evidence="2" id="KW-1185">Reference proteome</keyword>
<proteinExistence type="predicted"/>